<dbReference type="Pfam" id="PF13611">
    <property type="entry name" value="Peptidase_S76"/>
    <property type="match status" value="1"/>
</dbReference>
<dbReference type="Pfam" id="PF00270">
    <property type="entry name" value="DEAD"/>
    <property type="match status" value="1"/>
</dbReference>
<keyword evidence="12" id="KW-0597">Phosphoprotein</keyword>
<dbReference type="InterPro" id="IPR043128">
    <property type="entry name" value="Rev_trsase/Diguanyl_cyclase"/>
</dbReference>
<evidence type="ECO:0000256" key="28">
    <source>
        <dbReference type="ARBA" id="ARBA00029399"/>
    </source>
</evidence>
<keyword evidence="38" id="KW-0472">Membrane</keyword>
<protein>
    <recommendedName>
        <fullName evidence="6">Genome polyprotein</fullName>
    </recommendedName>
</protein>
<dbReference type="Gene3D" id="3.40.50.300">
    <property type="entry name" value="P-loop containing nucleotide triphosphate hydrolases"/>
    <property type="match status" value="2"/>
</dbReference>
<evidence type="ECO:0000256" key="38">
    <source>
        <dbReference type="SAM" id="Phobius"/>
    </source>
</evidence>
<evidence type="ECO:0000256" key="20">
    <source>
        <dbReference type="ARBA" id="ARBA00022741"/>
    </source>
</evidence>
<dbReference type="GO" id="GO:0044161">
    <property type="term" value="C:host cell cytoplasmic vesicle"/>
    <property type="evidence" value="ECO:0007669"/>
    <property type="project" value="UniProtKB-SubCell"/>
</dbReference>
<keyword evidence="22" id="KW-0347">Helicase</keyword>
<keyword evidence="16" id="KW-1090">Inhibition of host innate immune response by virus</keyword>
<keyword evidence="10" id="KW-1139">Helical capsid protein</keyword>
<feature type="domain" description="RdRp catalytic" evidence="39">
    <location>
        <begin position="2692"/>
        <end position="2815"/>
    </location>
</feature>
<evidence type="ECO:0000259" key="42">
    <source>
        <dbReference type="PROSITE" id="PS51436"/>
    </source>
</evidence>
<evidence type="ECO:0000256" key="7">
    <source>
        <dbReference type="ARBA" id="ARBA00022463"/>
    </source>
</evidence>
<dbReference type="GO" id="GO:0003968">
    <property type="term" value="F:RNA-directed RNA polymerase activity"/>
    <property type="evidence" value="ECO:0007669"/>
    <property type="project" value="UniProtKB-KW"/>
</dbReference>
<dbReference type="InterPro" id="IPR043502">
    <property type="entry name" value="DNA/RNA_pol_sf"/>
</dbReference>
<dbReference type="GO" id="GO:0006351">
    <property type="term" value="P:DNA-templated transcription"/>
    <property type="evidence" value="ECO:0007669"/>
    <property type="project" value="InterPro"/>
</dbReference>
<dbReference type="SMART" id="SM00487">
    <property type="entry name" value="DEXDc"/>
    <property type="match status" value="1"/>
</dbReference>
<dbReference type="InterPro" id="IPR043504">
    <property type="entry name" value="Peptidase_S1_PA_chymotrypsin"/>
</dbReference>
<keyword evidence="23" id="KW-0788">Thiol protease</keyword>
<comment type="catalytic activity">
    <reaction evidence="2">
        <text>Hydrolyzes a Gly-|-Gly bond at its own C-terminus, commonly in the sequence -Tyr-Xaa-Val-Gly-|-Gly, in the processing of the potyviral polyprotein.</text>
        <dbReference type="EC" id="3.4.22.45"/>
    </reaction>
</comment>
<evidence type="ECO:0000256" key="11">
    <source>
        <dbReference type="ARBA" id="ARBA00022520"/>
    </source>
</evidence>
<evidence type="ECO:0000256" key="23">
    <source>
        <dbReference type="ARBA" id="ARBA00022807"/>
    </source>
</evidence>
<comment type="function">
    <text evidence="29">An RNA-dependent RNA polymerase that plays an essential role in the virus replication.</text>
</comment>
<proteinExistence type="inferred from homology"/>
<dbReference type="InterPro" id="IPR001650">
    <property type="entry name" value="Helicase_C-like"/>
</dbReference>
<comment type="function">
    <text evidence="34">Mediates the cap-independent, EIF4E-dependent translation of viral genomic RNAs. Binds to the cap-binding site of host EIF4E and thus interferes with the host EIF4E-dependent mRNA export and translation. VPg-RNA directly binds EIF4E and is a template for transcription. Also forms trimeric complexes with EIF4E-EIF4G, which are templates for translation.</text>
</comment>
<dbReference type="InterPro" id="IPR001592">
    <property type="entry name" value="Poty_coat"/>
</dbReference>
<evidence type="ECO:0000259" key="43">
    <source>
        <dbReference type="PROSITE" id="PS51744"/>
    </source>
</evidence>
<keyword evidence="9" id="KW-1036">Host cytoplasmic vesicle</keyword>
<organism evidence="45">
    <name type="scientific">Alfalfa vein mottling virus</name>
    <dbReference type="NCBI Taxonomy" id="3079056"/>
    <lineage>
        <taxon>Viruses</taxon>
        <taxon>Riboviria</taxon>
        <taxon>Orthornavirae</taxon>
        <taxon>Pisuviricota</taxon>
        <taxon>Stelpaviricetes</taxon>
        <taxon>Patatavirales</taxon>
        <taxon>Potyviridae</taxon>
        <taxon>Potyvirus</taxon>
    </lineage>
</organism>
<evidence type="ECO:0000256" key="6">
    <source>
        <dbReference type="ARBA" id="ARBA00020107"/>
    </source>
</evidence>
<comment type="function">
    <text evidence="28">Has RNA-binding and proteolytic activities.</text>
</comment>
<evidence type="ECO:0000256" key="2">
    <source>
        <dbReference type="ARBA" id="ARBA00001848"/>
    </source>
</evidence>
<keyword evidence="11" id="KW-0191">Covalent protein-RNA linkage</keyword>
<dbReference type="GO" id="GO:0004386">
    <property type="term" value="F:helicase activity"/>
    <property type="evidence" value="ECO:0007669"/>
    <property type="project" value="UniProtKB-KW"/>
</dbReference>
<dbReference type="GO" id="GO:0006508">
    <property type="term" value="P:proteolysis"/>
    <property type="evidence" value="ECO:0007669"/>
    <property type="project" value="UniProtKB-KW"/>
</dbReference>
<dbReference type="InterPro" id="IPR009003">
    <property type="entry name" value="Peptidase_S1_PA"/>
</dbReference>
<comment type="subcellular location">
    <subcellularLocation>
        <location evidence="33">Host cytoplasmic vesicle</location>
    </subcellularLocation>
    <subcellularLocation>
        <location evidence="3">Host nucleus</location>
    </subcellularLocation>
    <subcellularLocation>
        <location evidence="4">Virion</location>
    </subcellularLocation>
</comment>
<evidence type="ECO:0000256" key="1">
    <source>
        <dbReference type="ARBA" id="ARBA00000785"/>
    </source>
</evidence>
<dbReference type="InterPro" id="IPR002540">
    <property type="entry name" value="Pept_S30_P1_potyvir"/>
</dbReference>
<evidence type="ECO:0000256" key="14">
    <source>
        <dbReference type="ARBA" id="ARBA00022562"/>
    </source>
</evidence>
<dbReference type="SMART" id="SM00490">
    <property type="entry name" value="HELICc"/>
    <property type="match status" value="1"/>
</dbReference>
<sequence length="3243" mass="366913">MESDRSGLLRNEMDVVSDTNGAVRIYDGNVVVLRGPTAFRSILAVSGSPSIFQNKKGRLTDLGARLWTATQNGIGLNVLTRRYECQFCGNQSDNHLEIISGHGKQGSCKLFQSLDKRSERRFEQRDDLIPFTYSFGSPFYSHEKSGDTIKLSEQVDRVVEIKAGVDNCKFVHAPYTKGKSVSYYNSRLEEQVTEVKEIQNVDFVDLVDECEDTFQKLETRVAVNTPGEKVTTVAKVTRGQRATVIRVSNQELNALLLEVHQIAVERKIPLHQIGKRRNAIPVVPLRHVFNPLSEHEFSFDIDDGNRKILQHKHAPDVFAYDKEFMYRDIVPGCSGTLLFKDNVIPADWKMFDWYKDRVCVVQGLDMNDGTIMNALKTYKSYRDMVPLSKDFNKIGLDGNQAKRFVKVLTENLCQIAHASDHEADTSVDIEKSAMALTLLIGKYLPMSHMACRQCYDKLGNSTMEQMANRFSSGTAHERLITEQDEWAQKLRYFSERVDTTFALGLEEQKRTLFPLVENITYSDPRLTALIEAVTAYHNDLIRIQEFANVQGAQNSVDASNHVINEIKKVVQADRQQRVIQLRSAIQGMADKLTSKLSMEHFLKLNRPIPSIFGLDMKHSSDFEFELLPGLGNMFQLFEGLTDFIDGGETRALLNTGAMMVHSASQTPSFVKSILLPEVGSESELLRASSIENPRGDMCVIHANNLVGFRCFERIDGESAEFSAVTGIPGRLRFGPVNVNASVNIPDVHNGRMVIFKEGYCYAYQYLLMAAFVRQSEMAGFILMAKNLIERLGAWPTFKNFIFSLRSLVLSYPSSVNAPAGCLMVSHVGKFIHLVSQVGLGVHGFHQLNVTTVGDLTSNLFEDSVGEMLEYMIGGRKLKQFCKSLLSYEEFDKMLHDKDIVFEALVSPTCMWALARAEFVHSYVRRNAENEPTLVDFLLSLNLVHTKLSIYKPVEEALVAFHQFVEEKAMVLNDFFGTDEVNQVHMNLSQMILDFEQQDKFSVVDRTFKKTSSYVASEELCREHVFQWYLGAESYVTTIRTMFKWFCVESCYPRRRKSFGLRSGLRAIYDHAFAHLEIQDKFLVAKECILATGKECGRKIKGGLVAIFLKGSLYWIDFFVKNALAAIIGVTVAQVFMILSMVLVKFVKYCGKKAQAIQFSVRSQDECLDDECAGESKGPVWYKRYHGYVDGIPESAVLDHCKCGGLDYGDYVRHHSEFCWMGDEVPNHKVGCFSQQAKQEEHLIVQVMAWITLVMMGLSVDWGLAFYGALSKFRALYTILTVGNMSYQGVVDDLKEEIGSFESFVDIDLESVDPQSSKVVSRTCSDWIENCQNAGNLGFDPSHRGLLVHLTRSNIPEVADKITRSSEREWRVQGGVGTGKSTAFACALSTGGKLLICVPSRVLAKNVRDSIFHTNNVMPSLFMRNVTEIGSYPIDVMTYGYALAYLYHNPSEIFKYTFIQMDEVHDVSSEMITFYNWVLSLNKEIKIVKTSATHHGVSIGDFCPRFPVDIKTVGPMDVEKWANDQGSGLKHDATQYGKRILVFLPSISTIDRCTNALQKKGYKTLKVDRRTFRDAVNLDEKLAQNSEGFLFIVASPIIQNGVTLNVDVGVDFGLKVEPCFDPHLRGVSTRKVTISVSDRMQRLGRLGRMQSGTYIKIGEGVDHPGTVNEVVATAAVVQSFAYNVKPSLQNVDMTDIGYLTREQCITACKFELNPIFVAQLVNKDGSLIPDVWHLLKPTVISNTEVKTASCMYVKDQWCKWKTLGFYKEMRVIKECTNEDYRIPYYTHEVGEKFLDDIGEAFWKMSQFKMKPMRIQSTDPVGVSMRLSAKEPLTVKLILEEELKRRREMRQNLALQTGNLSICRFMNNPTSFLSKRIEKAKQTLDTQISRLELLLNQCDNAAIAQNAGELEDFLKKHPEICSCFSQQGTTKQFVEEVVYEEHKVPHKKLLILGGLFVAAGLSYWYWDGFHREKLSQQGKSTAAKRRIHARRAQKFQFLEPHFEYTGDEYAIQEHWGPEYSQVRDRMTRKSARDRPERVRKAARTFNTFYSIDPADYALIAAYNPKTNDVFIQPGKEFNLQDAETSLESLSPIWDDGTIDFLEIYAFDKVEDLDKAYRVAVTAHNPLRVSQTGNVIGFPHKTGHLRQEGTQMLVTVPEKIKETIKQGLETLSPQGKAIRIRKDRKPRPFKKTHEEGFILQGAAVDIPEDNKKVQHLVSNMGIATARRLEIMKEQSIHCFFSGKLMITSYHLADFYQGDGRQLLVRSQRGTHCFPKEFAIKAHKIGQDDLCVIKMPIDFMEMRKVNAIRKPVEGEVVRLVSLDRTPSGLQPVFSNRSTIAPLQDNLWKYYVKTKHGQCSALVVAETDQHVVGFHTAGHYYGRTQTSWNAFTAVSDELLKVVQGEIFKETLWNYNPSLVSWTKTNKLVSEETLNMPIKKLLENLIFQGAVVDMPVEVSPPFGTRYCGENIQAMALCEPTFQGKHVIKGLRDSFMEFIDKPEYSQFSEQLFSRLPSVLSLDAFWKDLLKYDKPIPIGRVDGVAFMAAQEQVKSILRDAGFQDGGIEFQWDADAIMADLNPKASMGALYVGKKGPHIRDLNPEQRSAAVLESCMYLYHGKLGVWTGSLKAELRPKAKVAEGKTRVFTAAPYDTLLAGKVCVDNFNKLFYSKHLSGPWTVGINKFNRGWHKLSSYFNHDWKFIDADGSQFDSSITAFMFNSVCSIRKHFMEDDKLGKTMLENLYTQIIYTPITTPDGLVVKKFKGNNSGQPSTVVDNTLVLMVAIEYCRAKEQMRSGRVMQMRYVCNGDDLLINAPDDEISIITGSFAEWMSEFGLNYDFSDVHDDITTVEFMSTHFMNRNGTWIPKLSEERILAILQWERNEGLIETASALNSAFIEAYGYDDLQEMVAEYAKFWAMETGFEQEFLMDKEQVEKLYLEEGGDFDMEEAFGGIKYLFDSEFSFQSTTTPMTNVTGGQIPRFERTQPLGFTGFTQGQTSTTDISTAVTPPVVFPRAQNTVATHSALPRFLSRLGNPQVIQQFMSYQPNPNLIDSSVASPKQVEVWMTTASQKYGISVDEFTQTLLLGWIVWCLENGTSAEISAHGSWRTVSMEAIQAGNWETDAVMEYEMAPMLEQANPTIRAIMRTFSPAAVEYIKNRNRTSKYMPKVGIKAGLTDYKYAHVAFDFYLVNASTSAMELQVVHSVLAGRVLGKTRRMFALDAATNNDENADERRSTNDVDSRRHTLRGAHLT</sequence>
<dbReference type="EMBL" id="OR483877">
    <property type="protein sequence ID" value="WNT97593.1"/>
    <property type="molecule type" value="Genomic_RNA"/>
</dbReference>
<feature type="compositionally biased region" description="Basic and acidic residues" evidence="37">
    <location>
        <begin position="3222"/>
        <end position="3234"/>
    </location>
</feature>
<dbReference type="InterPro" id="IPR013648">
    <property type="entry name" value="PP_Potyviridae"/>
</dbReference>
<keyword evidence="26" id="KW-0693">Viral RNA replication</keyword>
<evidence type="ECO:0000256" key="32">
    <source>
        <dbReference type="ARBA" id="ARBA00034080"/>
    </source>
</evidence>
<dbReference type="PRINTS" id="PR00966">
    <property type="entry name" value="NIAPOTYPTASE"/>
</dbReference>
<dbReference type="GO" id="GO:0003723">
    <property type="term" value="F:RNA binding"/>
    <property type="evidence" value="ECO:0007669"/>
    <property type="project" value="InterPro"/>
</dbReference>
<dbReference type="Pfam" id="PF08440">
    <property type="entry name" value="Poty_PP"/>
    <property type="match status" value="1"/>
</dbReference>
<evidence type="ECO:0000256" key="37">
    <source>
        <dbReference type="SAM" id="MobiDB-lite"/>
    </source>
</evidence>
<evidence type="ECO:0000256" key="33">
    <source>
        <dbReference type="ARBA" id="ARBA00034108"/>
    </source>
</evidence>
<dbReference type="Pfam" id="PF00767">
    <property type="entry name" value="Poty_coat"/>
    <property type="match status" value="1"/>
</dbReference>
<dbReference type="Pfam" id="PF00271">
    <property type="entry name" value="Helicase_C"/>
    <property type="match status" value="1"/>
</dbReference>
<evidence type="ECO:0000256" key="16">
    <source>
        <dbReference type="ARBA" id="ARBA00022632"/>
    </source>
</evidence>
<dbReference type="Pfam" id="PF00851">
    <property type="entry name" value="Peptidase_C6"/>
    <property type="match status" value="1"/>
</dbReference>
<evidence type="ECO:0000256" key="9">
    <source>
        <dbReference type="ARBA" id="ARBA00022488"/>
    </source>
</evidence>
<dbReference type="SUPFAM" id="SSF50494">
    <property type="entry name" value="Trypsin-like serine proteases"/>
    <property type="match status" value="1"/>
</dbReference>
<keyword evidence="21" id="KW-0378">Hydrolase</keyword>
<dbReference type="Gene3D" id="3.30.70.270">
    <property type="match status" value="1"/>
</dbReference>
<feature type="active site" description="For helper component proteinase activity" evidence="35">
    <location>
        <position position="760"/>
    </location>
</feature>
<evidence type="ECO:0000256" key="3">
    <source>
        <dbReference type="ARBA" id="ARBA00004147"/>
    </source>
</evidence>
<evidence type="ECO:0000259" key="41">
    <source>
        <dbReference type="PROSITE" id="PS51194"/>
    </source>
</evidence>
<dbReference type="InterPro" id="IPR027417">
    <property type="entry name" value="P-loop_NTPase"/>
</dbReference>
<evidence type="ECO:0000256" key="26">
    <source>
        <dbReference type="ARBA" id="ARBA00022953"/>
    </source>
</evidence>
<feature type="region of interest" description="Disordered" evidence="37">
    <location>
        <begin position="3217"/>
        <end position="3243"/>
    </location>
</feature>
<evidence type="ECO:0000256" key="17">
    <source>
        <dbReference type="ARBA" id="ARBA00022670"/>
    </source>
</evidence>
<accession>A0AA96SJH5</accession>
<evidence type="ECO:0000256" key="30">
    <source>
        <dbReference type="ARBA" id="ARBA00029405"/>
    </source>
</evidence>
<dbReference type="InterPro" id="IPR007094">
    <property type="entry name" value="RNA-dir_pol_PSvirus"/>
</dbReference>
<keyword evidence="17" id="KW-0645">Protease</keyword>
<dbReference type="PROSITE" id="PS51192">
    <property type="entry name" value="HELICASE_ATP_BIND_1"/>
    <property type="match status" value="1"/>
</dbReference>
<feature type="transmembrane region" description="Helical" evidence="38">
    <location>
        <begin position="1122"/>
        <end position="1143"/>
    </location>
</feature>
<dbReference type="PROSITE" id="PS51871">
    <property type="entry name" value="PV_P1_PRO"/>
    <property type="match status" value="1"/>
</dbReference>
<dbReference type="Pfam" id="PF13608">
    <property type="entry name" value="Potyvirid-P3"/>
    <property type="match status" value="1"/>
</dbReference>
<evidence type="ECO:0000256" key="21">
    <source>
        <dbReference type="ARBA" id="ARBA00022801"/>
    </source>
</evidence>
<dbReference type="Pfam" id="PF00680">
    <property type="entry name" value="RdRP_1"/>
    <property type="match status" value="1"/>
</dbReference>
<dbReference type="GO" id="GO:0052170">
    <property type="term" value="P:symbiont-mediated suppression of host innate immune response"/>
    <property type="evidence" value="ECO:0007669"/>
    <property type="project" value="UniProtKB-KW"/>
</dbReference>
<evidence type="ECO:0000256" key="13">
    <source>
        <dbReference type="ARBA" id="ARBA00022561"/>
    </source>
</evidence>
<dbReference type="InterPro" id="IPR042308">
    <property type="entry name" value="HC_PRO_CPD_sf"/>
</dbReference>
<evidence type="ECO:0000256" key="35">
    <source>
        <dbReference type="PROSITE-ProRule" id="PRU01080"/>
    </source>
</evidence>
<comment type="function">
    <text evidence="31">Has helicase activity. It may be involved in replication.</text>
</comment>
<evidence type="ECO:0000256" key="15">
    <source>
        <dbReference type="ARBA" id="ARBA00022581"/>
    </source>
</evidence>
<dbReference type="InterPro" id="IPR001730">
    <property type="entry name" value="Potyv_NIa-pro_dom"/>
</dbReference>
<comment type="function">
    <text evidence="30">Involved in aphid transmission, cell-to-cell and systemis movement, encapsidation of the viral RNA and in the regulation of viral RNA amplification.</text>
</comment>
<evidence type="ECO:0000256" key="29">
    <source>
        <dbReference type="ARBA" id="ARBA00029404"/>
    </source>
</evidence>
<dbReference type="Pfam" id="PF00863">
    <property type="entry name" value="Peptidase_C4"/>
    <property type="match status" value="1"/>
</dbReference>
<evidence type="ECO:0000259" key="39">
    <source>
        <dbReference type="PROSITE" id="PS50507"/>
    </source>
</evidence>
<dbReference type="GO" id="GO:0005198">
    <property type="term" value="F:structural molecule activity"/>
    <property type="evidence" value="ECO:0007669"/>
    <property type="project" value="InterPro"/>
</dbReference>
<keyword evidence="19" id="KW-0548">Nucleotidyltransferase</keyword>
<dbReference type="GO" id="GO:0042025">
    <property type="term" value="C:host cell nucleus"/>
    <property type="evidence" value="ECO:0007669"/>
    <property type="project" value="UniProtKB-SubCell"/>
</dbReference>
<evidence type="ECO:0000256" key="12">
    <source>
        <dbReference type="ARBA" id="ARBA00022553"/>
    </source>
</evidence>
<keyword evidence="18" id="KW-0808">Transferase</keyword>
<evidence type="ECO:0000256" key="10">
    <source>
        <dbReference type="ARBA" id="ARBA00022497"/>
    </source>
</evidence>
<dbReference type="PANTHER" id="PTHR18934">
    <property type="entry name" value="ATP-DEPENDENT RNA HELICASE"/>
    <property type="match status" value="1"/>
</dbReference>
<dbReference type="InterPro" id="IPR001456">
    <property type="entry name" value="HC-pro"/>
</dbReference>
<evidence type="ECO:0000256" key="4">
    <source>
        <dbReference type="ARBA" id="ARBA00004328"/>
    </source>
</evidence>
<dbReference type="SUPFAM" id="SSF56672">
    <property type="entry name" value="DNA/RNA polymerases"/>
    <property type="match status" value="1"/>
</dbReference>
<keyword evidence="25" id="KW-0946">Virion</keyword>
<keyword evidence="14" id="KW-1048">Host nucleus</keyword>
<dbReference type="PROSITE" id="PS50507">
    <property type="entry name" value="RDRP_SSRNA_POS"/>
    <property type="match status" value="1"/>
</dbReference>
<dbReference type="InterPro" id="IPR031159">
    <property type="entry name" value="HC_PRO_CPD_dom"/>
</dbReference>
<comment type="similarity">
    <text evidence="5 36">Belongs to the potyviridae genome polyprotein family.</text>
</comment>
<dbReference type="InterPro" id="IPR001205">
    <property type="entry name" value="RNA-dir_pol_C"/>
</dbReference>
<evidence type="ECO:0000256" key="25">
    <source>
        <dbReference type="ARBA" id="ARBA00022844"/>
    </source>
</evidence>
<keyword evidence="24" id="KW-0067">ATP-binding</keyword>
<dbReference type="GO" id="GO:0016818">
    <property type="term" value="F:hydrolase activity, acting on acid anhydrides, in phosphorus-containing anhydrides"/>
    <property type="evidence" value="ECO:0007669"/>
    <property type="project" value="InterPro"/>
</dbReference>
<evidence type="ECO:0000256" key="18">
    <source>
        <dbReference type="ARBA" id="ARBA00022679"/>
    </source>
</evidence>
<feature type="domain" description="Peptidase S30" evidence="44">
    <location>
        <begin position="235"/>
        <end position="387"/>
    </location>
</feature>
<keyword evidence="8" id="KW-0696">RNA-directed RNA polymerase</keyword>
<feature type="domain" description="Peptidase C6" evidence="43">
    <location>
        <begin position="752"/>
        <end position="873"/>
    </location>
</feature>
<evidence type="ECO:0000256" key="22">
    <source>
        <dbReference type="ARBA" id="ARBA00022806"/>
    </source>
</evidence>
<feature type="domain" description="Peptidase C4" evidence="42">
    <location>
        <begin position="2200"/>
        <end position="2423"/>
    </location>
</feature>
<dbReference type="Gene3D" id="3.90.70.150">
    <property type="entry name" value="Helper component proteinase"/>
    <property type="match status" value="1"/>
</dbReference>
<evidence type="ECO:0000256" key="27">
    <source>
        <dbReference type="ARBA" id="ARBA00023280"/>
    </source>
</evidence>
<feature type="active site" description="For helper component proteinase activity" evidence="35">
    <location>
        <position position="832"/>
    </location>
</feature>
<evidence type="ECO:0000313" key="45">
    <source>
        <dbReference type="EMBL" id="WNT97593.1"/>
    </source>
</evidence>
<dbReference type="InterPro" id="IPR011545">
    <property type="entry name" value="DEAD/DEAH_box_helicase_dom"/>
</dbReference>
<keyword evidence="20" id="KW-0547">Nucleotide-binding</keyword>
<comment type="function">
    <text evidence="32">Indispensable for virus replication.</text>
</comment>
<evidence type="ECO:0000259" key="44">
    <source>
        <dbReference type="PROSITE" id="PS51871"/>
    </source>
</evidence>
<dbReference type="Gene3D" id="2.40.10.10">
    <property type="entry name" value="Trypsin-like serine proteases"/>
    <property type="match status" value="2"/>
</dbReference>
<keyword evidence="27" id="KW-0899">Viral immunoevasion</keyword>
<comment type="catalytic activity">
    <reaction evidence="1">
        <text>Hydrolyzes glutaminyl bonds, and activity is further restricted by preferences for the amino acids in P6 - P1' that vary with the species of potyvirus, e.g. Glu-Xaa-Xaa-Tyr-Xaa-Gln-|-(Ser or Gly) for the enzyme from tobacco etch virus. The natural substrate is the viral polyprotein, but other proteins and oligopeptides containing the appropriate consensus sequence are also cleaved.</text>
        <dbReference type="EC" id="3.4.22.44"/>
    </reaction>
</comment>
<feature type="domain" description="Helicase C-terminal" evidence="41">
    <location>
        <begin position="1527"/>
        <end position="1691"/>
    </location>
</feature>
<evidence type="ECO:0000259" key="40">
    <source>
        <dbReference type="PROSITE" id="PS51192"/>
    </source>
</evidence>
<evidence type="ECO:0000256" key="24">
    <source>
        <dbReference type="ARBA" id="ARBA00022840"/>
    </source>
</evidence>
<dbReference type="InterPro" id="IPR039560">
    <property type="entry name" value="Potyvirid-P3"/>
</dbReference>
<dbReference type="SUPFAM" id="SSF52540">
    <property type="entry name" value="P-loop containing nucleoside triphosphate hydrolases"/>
    <property type="match status" value="1"/>
</dbReference>
<evidence type="ECO:0000256" key="8">
    <source>
        <dbReference type="ARBA" id="ARBA00022484"/>
    </source>
</evidence>
<keyword evidence="7" id="KW-0941">Suppressor of RNA silencing</keyword>
<evidence type="ECO:0000256" key="31">
    <source>
        <dbReference type="ARBA" id="ARBA00029422"/>
    </source>
</evidence>
<dbReference type="GO" id="GO:0004197">
    <property type="term" value="F:cysteine-type endopeptidase activity"/>
    <property type="evidence" value="ECO:0007669"/>
    <property type="project" value="InterPro"/>
</dbReference>
<dbReference type="PROSITE" id="PS51194">
    <property type="entry name" value="HELICASE_CTER"/>
    <property type="match status" value="1"/>
</dbReference>
<evidence type="ECO:0000256" key="5">
    <source>
        <dbReference type="ARBA" id="ARBA00006064"/>
    </source>
</evidence>
<dbReference type="CDD" id="cd23175">
    <property type="entry name" value="ps-ssRNAv_Potyviridae_RdRp"/>
    <property type="match status" value="1"/>
</dbReference>
<dbReference type="InterPro" id="IPR014001">
    <property type="entry name" value="Helicase_ATP-bd"/>
</dbReference>
<evidence type="ECO:0000256" key="36">
    <source>
        <dbReference type="RuleBase" id="RU003351"/>
    </source>
</evidence>
<evidence type="ECO:0000256" key="34">
    <source>
        <dbReference type="ARBA" id="ARBA00045403"/>
    </source>
</evidence>
<dbReference type="GO" id="GO:0005524">
    <property type="term" value="F:ATP binding"/>
    <property type="evidence" value="ECO:0007669"/>
    <property type="project" value="UniProtKB-KW"/>
</dbReference>
<keyword evidence="38" id="KW-1133">Transmembrane helix</keyword>
<keyword evidence="13" id="KW-0167">Capsid protein</keyword>
<keyword evidence="38" id="KW-0812">Transmembrane</keyword>
<feature type="domain" description="Helicase ATP-binding" evidence="40">
    <location>
        <begin position="1360"/>
        <end position="1492"/>
    </location>
</feature>
<dbReference type="PROSITE" id="PS51436">
    <property type="entry name" value="POTYVIRUS_NIA_PRO"/>
    <property type="match status" value="1"/>
</dbReference>
<dbReference type="PROSITE" id="PS51744">
    <property type="entry name" value="HC_PRO_CPD"/>
    <property type="match status" value="1"/>
</dbReference>
<dbReference type="GO" id="GO:0039694">
    <property type="term" value="P:viral RNA genome replication"/>
    <property type="evidence" value="ECO:0007669"/>
    <property type="project" value="InterPro"/>
</dbReference>
<dbReference type="GO" id="GO:0019029">
    <property type="term" value="C:helical viral capsid"/>
    <property type="evidence" value="ECO:0007669"/>
    <property type="project" value="UniProtKB-KW"/>
</dbReference>
<name>A0AA96SJH5_9POTV</name>
<evidence type="ECO:0000256" key="19">
    <source>
        <dbReference type="ARBA" id="ARBA00022695"/>
    </source>
</evidence>
<keyword evidence="15" id="KW-0945">Host-virus interaction</keyword>
<dbReference type="PANTHER" id="PTHR18934:SF99">
    <property type="entry name" value="ATP-DEPENDENT RNA HELICASE DHX37-RELATED"/>
    <property type="match status" value="1"/>
</dbReference>
<dbReference type="InterPro" id="IPR025910">
    <property type="entry name" value="P1_Ser_Pept_dom"/>
</dbReference>
<reference evidence="45" key="1">
    <citation type="submission" date="2023-08" db="EMBL/GenBank/DDBJ databases">
        <title>Alfalfa vein mottling virus, a novel potyvirid infecting Medicago sativa L.</title>
        <authorList>
            <person name="Nemchinov L.G."/>
            <person name="Postnikova O.A."/>
            <person name="Wintermantel W.M."/>
            <person name="Palumbo J.C."/>
            <person name="Grinstead S."/>
        </authorList>
    </citation>
    <scope>NUCLEOTIDE SEQUENCE</scope>
    <source>
        <strain evidence="45">A</strain>
    </source>
</reference>